<evidence type="ECO:0000313" key="2">
    <source>
        <dbReference type="Proteomes" id="UP001331761"/>
    </source>
</evidence>
<organism evidence="1 2">
    <name type="scientific">Trichostrongylus colubriformis</name>
    <name type="common">Black scour worm</name>
    <dbReference type="NCBI Taxonomy" id="6319"/>
    <lineage>
        <taxon>Eukaryota</taxon>
        <taxon>Metazoa</taxon>
        <taxon>Ecdysozoa</taxon>
        <taxon>Nematoda</taxon>
        <taxon>Chromadorea</taxon>
        <taxon>Rhabditida</taxon>
        <taxon>Rhabditina</taxon>
        <taxon>Rhabditomorpha</taxon>
        <taxon>Strongyloidea</taxon>
        <taxon>Trichostrongylidae</taxon>
        <taxon>Trichostrongylus</taxon>
    </lineage>
</organism>
<dbReference type="InterPro" id="IPR004245">
    <property type="entry name" value="DUF229"/>
</dbReference>
<evidence type="ECO:0000313" key="1">
    <source>
        <dbReference type="EMBL" id="KAK5981292.1"/>
    </source>
</evidence>
<dbReference type="Pfam" id="PF02995">
    <property type="entry name" value="DUF229"/>
    <property type="match status" value="1"/>
</dbReference>
<dbReference type="Proteomes" id="UP001331761">
    <property type="component" value="Unassembled WGS sequence"/>
</dbReference>
<dbReference type="AlphaFoldDB" id="A0AAN8FM18"/>
<name>A0AAN8FM18_TRICO</name>
<dbReference type="PANTHER" id="PTHR10974:SF5">
    <property type="entry name" value="SULFATASE DOMAIN-CONTAINING PROTEIN"/>
    <property type="match status" value="1"/>
</dbReference>
<dbReference type="GO" id="GO:0005615">
    <property type="term" value="C:extracellular space"/>
    <property type="evidence" value="ECO:0007669"/>
    <property type="project" value="TreeGrafter"/>
</dbReference>
<gene>
    <name evidence="1" type="ORF">GCK32_015128</name>
</gene>
<sequence>MYSYKDRPKFGWIWLALLSHDHESGVVHADSDFQRFLLNNKKKLDDSFVILMGDHGPRGGRVTRTKLGSLEMNNPMFSMSIPKELRENTDVLTILKENANRLQTPYDIRATLLDILKYQRAMDFTDREFMKIPGEYGASFLRSQTDVERTCKNLPIPFSYCICQYPMEALESSLQIATEAGQYLLKHVNSIIKQHNLTELCETLQYHYTMTISAYAPEEVSRAYAISVKAQPPCNGEFKVSVFFFGLAFL</sequence>
<protein>
    <submittedName>
        <fullName evidence="1">Uncharacterized protein</fullName>
    </submittedName>
</protein>
<proteinExistence type="predicted"/>
<accession>A0AAN8FM18</accession>
<dbReference type="EMBL" id="WIXE01006433">
    <property type="protein sequence ID" value="KAK5981292.1"/>
    <property type="molecule type" value="Genomic_DNA"/>
</dbReference>
<keyword evidence="2" id="KW-1185">Reference proteome</keyword>
<comment type="caution">
    <text evidence="1">The sequence shown here is derived from an EMBL/GenBank/DDBJ whole genome shotgun (WGS) entry which is preliminary data.</text>
</comment>
<reference evidence="1 2" key="1">
    <citation type="submission" date="2019-10" db="EMBL/GenBank/DDBJ databases">
        <title>Assembly and Annotation for the nematode Trichostrongylus colubriformis.</title>
        <authorList>
            <person name="Martin J."/>
        </authorList>
    </citation>
    <scope>NUCLEOTIDE SEQUENCE [LARGE SCALE GENOMIC DNA]</scope>
    <source>
        <strain evidence="1">G859</strain>
        <tissue evidence="1">Whole worm</tissue>
    </source>
</reference>
<dbReference type="PANTHER" id="PTHR10974">
    <property type="entry name" value="FI08016P-RELATED"/>
    <property type="match status" value="1"/>
</dbReference>